<dbReference type="CDD" id="cd00041">
    <property type="entry name" value="CUB"/>
    <property type="match status" value="6"/>
</dbReference>
<feature type="non-terminal residue" evidence="5">
    <location>
        <position position="734"/>
    </location>
</feature>
<reference evidence="5" key="2">
    <citation type="submission" date="2014-07" db="EMBL/GenBank/DDBJ databases">
        <authorList>
            <person name="Hull J."/>
        </authorList>
    </citation>
    <scope>NUCLEOTIDE SEQUENCE</scope>
</reference>
<dbReference type="FunFam" id="2.60.120.290:FF:000005">
    <property type="entry name" value="Procollagen C-endopeptidase enhancer 1"/>
    <property type="match status" value="1"/>
</dbReference>
<organism evidence="5">
    <name type="scientific">Lygus hesperus</name>
    <name type="common">Western plant bug</name>
    <dbReference type="NCBI Taxonomy" id="30085"/>
    <lineage>
        <taxon>Eukaryota</taxon>
        <taxon>Metazoa</taxon>
        <taxon>Ecdysozoa</taxon>
        <taxon>Arthropoda</taxon>
        <taxon>Hexapoda</taxon>
        <taxon>Insecta</taxon>
        <taxon>Pterygota</taxon>
        <taxon>Neoptera</taxon>
        <taxon>Paraneoptera</taxon>
        <taxon>Hemiptera</taxon>
        <taxon>Heteroptera</taxon>
        <taxon>Panheteroptera</taxon>
        <taxon>Cimicomorpha</taxon>
        <taxon>Miridae</taxon>
        <taxon>Mirini</taxon>
        <taxon>Lygus</taxon>
    </lineage>
</organism>
<comment type="caution">
    <text evidence="3">Lacks conserved residue(s) required for the propagation of feature annotation.</text>
</comment>
<keyword evidence="2 3" id="KW-1015">Disulfide bond</keyword>
<keyword evidence="1" id="KW-0677">Repeat</keyword>
<evidence type="ECO:0000256" key="2">
    <source>
        <dbReference type="ARBA" id="ARBA00023157"/>
    </source>
</evidence>
<feature type="domain" description="CUB" evidence="4">
    <location>
        <begin position="267"/>
        <end position="379"/>
    </location>
</feature>
<dbReference type="EMBL" id="GBHO01044810">
    <property type="protein sequence ID" value="JAF98793.1"/>
    <property type="molecule type" value="Transcribed_RNA"/>
</dbReference>
<feature type="domain" description="CUB" evidence="4">
    <location>
        <begin position="151"/>
        <end position="263"/>
    </location>
</feature>
<accession>A0A0A9VST6</accession>
<dbReference type="PANTHER" id="PTHR24251">
    <property type="entry name" value="OVOCHYMASE-RELATED"/>
    <property type="match status" value="1"/>
</dbReference>
<proteinExistence type="predicted"/>
<dbReference type="InterPro" id="IPR000859">
    <property type="entry name" value="CUB_dom"/>
</dbReference>
<feature type="non-terminal residue" evidence="5">
    <location>
        <position position="1"/>
    </location>
</feature>
<evidence type="ECO:0000256" key="1">
    <source>
        <dbReference type="ARBA" id="ARBA00022737"/>
    </source>
</evidence>
<reference evidence="5" key="1">
    <citation type="journal article" date="2014" name="PLoS ONE">
        <title>Transcriptome-Based Identification of ABC Transporters in the Western Tarnished Plant Bug Lygus hesperus.</title>
        <authorList>
            <person name="Hull J.J."/>
            <person name="Chaney K."/>
            <person name="Geib S.M."/>
            <person name="Fabrick J.A."/>
            <person name="Brent C.S."/>
            <person name="Walsh D."/>
            <person name="Lavine L.C."/>
        </authorList>
    </citation>
    <scope>NUCLEOTIDE SEQUENCE</scope>
</reference>
<dbReference type="InterPro" id="IPR035914">
    <property type="entry name" value="Sperma_CUB_dom_sf"/>
</dbReference>
<dbReference type="AlphaFoldDB" id="A0A0A9VST6"/>
<dbReference type="SUPFAM" id="SSF49854">
    <property type="entry name" value="Spermadhesin, CUB domain"/>
    <property type="match status" value="6"/>
</dbReference>
<name>A0A0A9VST6_LYGHE</name>
<evidence type="ECO:0000259" key="4">
    <source>
        <dbReference type="PROSITE" id="PS01180"/>
    </source>
</evidence>
<dbReference type="PROSITE" id="PS01180">
    <property type="entry name" value="CUB"/>
    <property type="match status" value="6"/>
</dbReference>
<evidence type="ECO:0000256" key="3">
    <source>
        <dbReference type="PROSITE-ProRule" id="PRU00059"/>
    </source>
</evidence>
<protein>
    <submittedName>
        <fullName evidence="5">Cubilin</fullName>
    </submittedName>
</protein>
<gene>
    <name evidence="5" type="primary">Cubn</name>
    <name evidence="5" type="ORF">CM83_43590</name>
</gene>
<dbReference type="SMART" id="SM00042">
    <property type="entry name" value="CUB"/>
    <property type="match status" value="6"/>
</dbReference>
<evidence type="ECO:0000313" key="5">
    <source>
        <dbReference type="EMBL" id="JAF98793.1"/>
    </source>
</evidence>
<feature type="disulfide bond" evidence="3">
    <location>
        <begin position="516"/>
        <end position="543"/>
    </location>
</feature>
<feature type="domain" description="CUB" evidence="4">
    <location>
        <begin position="516"/>
        <end position="631"/>
    </location>
</feature>
<dbReference type="FunFam" id="2.60.120.290:FF:000013">
    <property type="entry name" value="Membrane frizzled-related protein"/>
    <property type="match status" value="2"/>
</dbReference>
<dbReference type="Pfam" id="PF00431">
    <property type="entry name" value="CUB"/>
    <property type="match status" value="6"/>
</dbReference>
<feature type="domain" description="CUB" evidence="4">
    <location>
        <begin position="635"/>
        <end position="734"/>
    </location>
</feature>
<feature type="domain" description="CUB" evidence="4">
    <location>
        <begin position="32"/>
        <end position="145"/>
    </location>
</feature>
<dbReference type="PANTHER" id="PTHR24251:SF50">
    <property type="entry name" value="ATTRACTIN-LIKE 1A"/>
    <property type="match status" value="1"/>
</dbReference>
<feature type="domain" description="CUB" evidence="4">
    <location>
        <begin position="380"/>
        <end position="514"/>
    </location>
</feature>
<sequence>SSHNYMLLVFRTDVSGGGRGFKANYTSTPMSCGGIFRSETGTIKSPPEPQPYSKCKWIISAPAGKVIELGWSSVSIPNSVFCTRSNLQIFENNTDTSLAHKLGETYCGARIPPTMTSTSNILMIVLTTPSYATYDPKFSAYYRIRSADEGCSGNFLSMNGAIQSPNYPEEYPIGLNCVWTITVPTGKQISLHFKDFFLEGRAPCRADYLEIRNGGHASSPLIGKYCGATISDDITSFGNQLYIRFYSDAAIGSKGFSLTWDGTLSGCGGDLSGYSGSIISPNYPYPYGRDGMCIWRITVSQGSLVALSIVDIDLEAHSNCLMDYLEIRDGITPRSPLLGRYCASDHPVTISSTSNSMHLLFRSDISREGRGFHLKFSTVCNRTIRGYRGVIESPEFPSAFTQPVDCTWTIEAPLGNAFSVAFSHLMTVPDKMLALFCSGVNSRGWQMCKGFQQCDSTYLQINEGTPSNGKMLGKYCGGTQSLPTIKSTFNEIHVHMKVTGLRSEALFRLEWFVVGCGGILKGKSYGDLSTPDYPELVSRPVVCEWTIIVDSGSSIKISVTDLAIDKPNDCDQNSIQFVGGPDSTSPLLSKICQTSINNQLELQTSGNRAFVRLQVKQANKHFKFKASYNQVYSSCGGLFNGQEGSFHSKNYPQNYDSFDDCTYLITIAETHRINLTFVDFDVDFSFGSNCSFSYIKVFEGEMEFSNDNSSIRTLCGSAIPQPIISSTNKLTIRF</sequence>
<dbReference type="Gene3D" id="2.60.120.290">
    <property type="entry name" value="Spermadhesin, CUB domain"/>
    <property type="match status" value="6"/>
</dbReference>